<comment type="caution">
    <text evidence="2">The sequence shown here is derived from an EMBL/GenBank/DDBJ whole genome shotgun (WGS) entry which is preliminary data.</text>
</comment>
<dbReference type="EMBL" id="AMFJ01021669">
    <property type="protein sequence ID" value="EKD65817.1"/>
    <property type="molecule type" value="Genomic_DNA"/>
</dbReference>
<feature type="domain" description="DUF4325" evidence="1">
    <location>
        <begin position="33"/>
        <end position="92"/>
    </location>
</feature>
<dbReference type="Pfam" id="PF14213">
    <property type="entry name" value="DUF4325"/>
    <property type="match status" value="1"/>
</dbReference>
<accession>K2AVB9</accession>
<gene>
    <name evidence="2" type="ORF">ACD_49C00083G0004</name>
</gene>
<sequence>MENLKLNIATEYTKTLWARYISDWEYSWEDFYKKILENSYKESLKEWKKLEINFDWTLWAPSSFLSESFWRLYKNHWKEKIWENLIIVSSDDLSLKGVIKKLAEKYE</sequence>
<evidence type="ECO:0000259" key="1">
    <source>
        <dbReference type="Pfam" id="PF14213"/>
    </source>
</evidence>
<proteinExistence type="predicted"/>
<evidence type="ECO:0000313" key="2">
    <source>
        <dbReference type="EMBL" id="EKD65817.1"/>
    </source>
</evidence>
<dbReference type="AlphaFoldDB" id="K2AVB9"/>
<organism evidence="2">
    <name type="scientific">uncultured bacterium</name>
    <name type="common">gcode 4</name>
    <dbReference type="NCBI Taxonomy" id="1234023"/>
    <lineage>
        <taxon>Bacteria</taxon>
        <taxon>environmental samples</taxon>
    </lineage>
</organism>
<dbReference type="InterPro" id="IPR025474">
    <property type="entry name" value="DUF4325"/>
</dbReference>
<protein>
    <recommendedName>
        <fullName evidence="1">DUF4325 domain-containing protein</fullName>
    </recommendedName>
</protein>
<name>K2AVB9_9BACT</name>
<reference evidence="2" key="1">
    <citation type="journal article" date="2012" name="Science">
        <title>Fermentation, hydrogen, and sulfur metabolism in multiple uncultivated bacterial phyla.</title>
        <authorList>
            <person name="Wrighton K.C."/>
            <person name="Thomas B.C."/>
            <person name="Sharon I."/>
            <person name="Miller C.S."/>
            <person name="Castelle C.J."/>
            <person name="VerBerkmoes N.C."/>
            <person name="Wilkins M.J."/>
            <person name="Hettich R.L."/>
            <person name="Lipton M.S."/>
            <person name="Williams K.H."/>
            <person name="Long P.E."/>
            <person name="Banfield J.F."/>
        </authorList>
    </citation>
    <scope>NUCLEOTIDE SEQUENCE [LARGE SCALE GENOMIC DNA]</scope>
</reference>